<evidence type="ECO:0000256" key="2">
    <source>
        <dbReference type="ARBA" id="ARBA00022670"/>
    </source>
</evidence>
<dbReference type="Gene3D" id="2.60.120.260">
    <property type="entry name" value="Galactose-binding domain-like"/>
    <property type="match status" value="1"/>
</dbReference>
<keyword evidence="9" id="KW-0472">Membrane</keyword>
<evidence type="ECO:0000256" key="9">
    <source>
        <dbReference type="SAM" id="Phobius"/>
    </source>
</evidence>
<keyword evidence="5" id="KW-0720">Serine protease</keyword>
<feature type="transmembrane region" description="Helical" evidence="9">
    <location>
        <begin position="917"/>
        <end position="935"/>
    </location>
</feature>
<keyword evidence="4" id="KW-0378">Hydrolase</keyword>
<comment type="caution">
    <text evidence="12">The sequence shown here is derived from an EMBL/GenBank/DDBJ whole genome shotgun (WGS) entry which is preliminary data.</text>
</comment>
<feature type="region of interest" description="Disordered" evidence="8">
    <location>
        <begin position="1017"/>
        <end position="1074"/>
    </location>
</feature>
<feature type="signal peptide" evidence="10">
    <location>
        <begin position="1"/>
        <end position="27"/>
    </location>
</feature>
<dbReference type="GO" id="GO:0016485">
    <property type="term" value="P:protein processing"/>
    <property type="evidence" value="ECO:0007669"/>
    <property type="project" value="TreeGrafter"/>
</dbReference>
<dbReference type="PRINTS" id="PR00723">
    <property type="entry name" value="SUBTILISIN"/>
</dbReference>
<evidence type="ECO:0000256" key="6">
    <source>
        <dbReference type="ARBA" id="ARBA00022837"/>
    </source>
</evidence>
<comment type="caution">
    <text evidence="7">Lacks conserved residue(s) required for the propagation of feature annotation.</text>
</comment>
<dbReference type="InterPro" id="IPR002884">
    <property type="entry name" value="P_dom"/>
</dbReference>
<feature type="region of interest" description="Disordered" evidence="8">
    <location>
        <begin position="256"/>
        <end position="374"/>
    </location>
</feature>
<dbReference type="GO" id="GO:0005802">
    <property type="term" value="C:trans-Golgi network"/>
    <property type="evidence" value="ECO:0007669"/>
    <property type="project" value="TreeGrafter"/>
</dbReference>
<feature type="region of interest" description="Disordered" evidence="8">
    <location>
        <begin position="806"/>
        <end position="867"/>
    </location>
</feature>
<feature type="compositionally biased region" description="Low complexity" evidence="8">
    <location>
        <begin position="887"/>
        <end position="900"/>
    </location>
</feature>
<protein>
    <submittedName>
        <fullName evidence="12">Pheromone processing endoprotease</fullName>
    </submittedName>
</protein>
<feature type="compositionally biased region" description="Basic and acidic residues" evidence="8">
    <location>
        <begin position="829"/>
        <end position="858"/>
    </location>
</feature>
<keyword evidence="13" id="KW-1185">Reference proteome</keyword>
<feature type="chain" id="PRO_5040269762" evidence="10">
    <location>
        <begin position="28"/>
        <end position="1074"/>
    </location>
</feature>
<organism evidence="12 13">
    <name type="scientific">Podila minutissima</name>
    <dbReference type="NCBI Taxonomy" id="64525"/>
    <lineage>
        <taxon>Eukaryota</taxon>
        <taxon>Fungi</taxon>
        <taxon>Fungi incertae sedis</taxon>
        <taxon>Mucoromycota</taxon>
        <taxon>Mortierellomycotina</taxon>
        <taxon>Mortierellomycetes</taxon>
        <taxon>Mortierellales</taxon>
        <taxon>Mortierellaceae</taxon>
        <taxon>Podila</taxon>
    </lineage>
</organism>
<dbReference type="SUPFAM" id="SSF49785">
    <property type="entry name" value="Galactose-binding domain-like"/>
    <property type="match status" value="1"/>
</dbReference>
<feature type="region of interest" description="Disordered" evidence="8">
    <location>
        <begin position="883"/>
        <end position="909"/>
    </location>
</feature>
<keyword evidence="9" id="KW-0812">Transmembrane</keyword>
<dbReference type="InterPro" id="IPR000209">
    <property type="entry name" value="Peptidase_S8/S53_dom"/>
</dbReference>
<accession>A0A9P5SMX2</accession>
<evidence type="ECO:0000256" key="4">
    <source>
        <dbReference type="ARBA" id="ARBA00022801"/>
    </source>
</evidence>
<reference evidence="12" key="1">
    <citation type="journal article" date="2020" name="Fungal Divers.">
        <title>Resolving the Mortierellaceae phylogeny through synthesis of multi-gene phylogenetics and phylogenomics.</title>
        <authorList>
            <person name="Vandepol N."/>
            <person name="Liber J."/>
            <person name="Desiro A."/>
            <person name="Na H."/>
            <person name="Kennedy M."/>
            <person name="Barry K."/>
            <person name="Grigoriev I.V."/>
            <person name="Miller A.N."/>
            <person name="O'Donnell K."/>
            <person name="Stajich J.E."/>
            <person name="Bonito G."/>
        </authorList>
    </citation>
    <scope>NUCLEOTIDE SEQUENCE</scope>
    <source>
        <strain evidence="12">NVP1</strain>
    </source>
</reference>
<feature type="region of interest" description="Disordered" evidence="8">
    <location>
        <begin position="104"/>
        <end position="131"/>
    </location>
</feature>
<feature type="compositionally biased region" description="Low complexity" evidence="8">
    <location>
        <begin position="973"/>
        <end position="983"/>
    </location>
</feature>
<dbReference type="Pfam" id="PF01483">
    <property type="entry name" value="P_proprotein"/>
    <property type="match status" value="1"/>
</dbReference>
<dbReference type="GO" id="GO:0000139">
    <property type="term" value="C:Golgi membrane"/>
    <property type="evidence" value="ECO:0007669"/>
    <property type="project" value="TreeGrafter"/>
</dbReference>
<keyword evidence="3 10" id="KW-0732">Signal</keyword>
<dbReference type="GO" id="GO:0004252">
    <property type="term" value="F:serine-type endopeptidase activity"/>
    <property type="evidence" value="ECO:0007669"/>
    <property type="project" value="InterPro"/>
</dbReference>
<gene>
    <name evidence="12" type="primary">KEX2_1</name>
    <name evidence="12" type="ORF">BG006_003410</name>
</gene>
<evidence type="ECO:0000313" key="13">
    <source>
        <dbReference type="Proteomes" id="UP000696485"/>
    </source>
</evidence>
<evidence type="ECO:0000259" key="11">
    <source>
        <dbReference type="PROSITE" id="PS51829"/>
    </source>
</evidence>
<dbReference type="Gene3D" id="3.40.50.200">
    <property type="entry name" value="Peptidase S8/S53 domain"/>
    <property type="match status" value="2"/>
</dbReference>
<dbReference type="PROSITE" id="PS00138">
    <property type="entry name" value="SUBTILASE_SER"/>
    <property type="match status" value="1"/>
</dbReference>
<feature type="region of interest" description="Disordered" evidence="8">
    <location>
        <begin position="950"/>
        <end position="984"/>
    </location>
</feature>
<dbReference type="InterPro" id="IPR034182">
    <property type="entry name" value="Kexin/furin"/>
</dbReference>
<dbReference type="EMBL" id="JAAAUY010000193">
    <property type="protein sequence ID" value="KAF9333607.1"/>
    <property type="molecule type" value="Genomic_DNA"/>
</dbReference>
<dbReference type="Proteomes" id="UP000696485">
    <property type="component" value="Unassembled WGS sequence"/>
</dbReference>
<name>A0A9P5SMX2_9FUNG</name>
<evidence type="ECO:0000256" key="1">
    <source>
        <dbReference type="ARBA" id="ARBA00005325"/>
    </source>
</evidence>
<evidence type="ECO:0000256" key="10">
    <source>
        <dbReference type="SAM" id="SignalP"/>
    </source>
</evidence>
<dbReference type="SUPFAM" id="SSF52743">
    <property type="entry name" value="Subtilisin-like"/>
    <property type="match status" value="1"/>
</dbReference>
<evidence type="ECO:0000256" key="3">
    <source>
        <dbReference type="ARBA" id="ARBA00022729"/>
    </source>
</evidence>
<dbReference type="PROSITE" id="PS51892">
    <property type="entry name" value="SUBTILASE"/>
    <property type="match status" value="1"/>
</dbReference>
<keyword evidence="6" id="KW-0106">Calcium</keyword>
<evidence type="ECO:0000256" key="8">
    <source>
        <dbReference type="SAM" id="MobiDB-lite"/>
    </source>
</evidence>
<dbReference type="InterPro" id="IPR036852">
    <property type="entry name" value="Peptidase_S8/S53_dom_sf"/>
</dbReference>
<feature type="compositionally biased region" description="Acidic residues" evidence="8">
    <location>
        <begin position="365"/>
        <end position="374"/>
    </location>
</feature>
<feature type="compositionally biased region" description="Acidic residues" evidence="8">
    <location>
        <begin position="328"/>
        <end position="356"/>
    </location>
</feature>
<sequence>MVFSRTRICKWTTPVMLLLVLARICSTDPHSHRPQYDHQYRDYYVIRISDPHQVQELQDYHTSDQHHHHHHHHVLGELLGLRFESRVGSLPDYFLYSTFKAPHHHHHQGQDHANRAEAFSEESSSSSHLQKRSLDNRLLDTPGQGAHLGNSLDTLDSIDDASDPVIQRFFSLKARHEQQQQQQQQLLLLLQPLPSQQQPRSKTKRDMSFVFASGDPSIKSTKDDDLLALTRSRLGMQDIQKQRLRKRIKKRAPLPEPMMPVLAHAGVVVPQKAERGDGEEEEDAEAEDSEQEQEEAEIEAELESDQEEQDMEADVDEEDGAESGKDENVDDEQEGGEDEVEEEASENESEPDDPETEYQPVGESQPDDGLAEEFGIEDPGFQYQWHLHNTKGGHDINVTGVWEQGIIGTGVNVAIIDDGLDMTSEDLAPNFNDLCGLGVAYGAKVAGLRILSGLITDVDEAAALNYRFQDNHIYSCSWGPPDDGQSMDAPKGVVLDAMVNGIKNGRGGLGSIYVFATGNGGAQDDDCNFDGYTNSLYTVSIGAIDRLGRHPYYSEACSAQLAVTYSNGGGSAIYTCDVGERRCFGQHGGTSAAAPIAAGMIALVLSVRPDLHWRDVQYLLMTTAIPVSTHDLDWKRTAAGRLFNHKFGYGSMDAYALVEAAKTFTSLGPQTSFHPPAVVVNKAIPQGNKGGVHSVLAVTAENLAGKGVALGTLEHVTVTVNIEHQRRGDVEVVLISPNKVESQIGARRRWDTSTLGFVNWTFMTVKHWDENPAGNWTLVVRDMNNPSYTGKLIDWRIKFWGEVQKPHSNPDEHVLTEQQQQVPYTEQVEETKDREPTTEDIKDPAEEDIPDAKTHENTSTESDGAKVIVDVDSTVDMVLDDHINNHASSSDSDTKASTDSLSEETEEDVESSFGRTFYMFCGVLGISAFALGYVTRHRWMDGRGRYMSLRGRRRRSGGRRRGGGGGGGEREGASSNYAAYNNDNDFEDRGGAHIDLLPRTMSSQQHSEGARLAKDLIPPYQSPSTEYDQFDLGSGSDTDDDEVRPRSQRPQLNVSSPATLPVQEATIYKSSHHQ</sequence>
<dbReference type="InterPro" id="IPR015500">
    <property type="entry name" value="Peptidase_S8_subtilisin-rel"/>
</dbReference>
<dbReference type="Pfam" id="PF00082">
    <property type="entry name" value="Peptidase_S8"/>
    <property type="match status" value="1"/>
</dbReference>
<dbReference type="PROSITE" id="PS51829">
    <property type="entry name" value="P_HOMO_B"/>
    <property type="match status" value="1"/>
</dbReference>
<evidence type="ECO:0000256" key="7">
    <source>
        <dbReference type="PROSITE-ProRule" id="PRU01240"/>
    </source>
</evidence>
<evidence type="ECO:0000313" key="12">
    <source>
        <dbReference type="EMBL" id="KAF9333607.1"/>
    </source>
</evidence>
<dbReference type="InterPro" id="IPR008979">
    <property type="entry name" value="Galactose-bd-like_sf"/>
</dbReference>
<dbReference type="InterPro" id="IPR023828">
    <property type="entry name" value="Peptidase_S8_Ser-AS"/>
</dbReference>
<feature type="compositionally biased region" description="Polar residues" evidence="8">
    <location>
        <begin position="1048"/>
        <end position="1058"/>
    </location>
</feature>
<dbReference type="AlphaFoldDB" id="A0A9P5SMX2"/>
<feature type="compositionally biased region" description="Acidic residues" evidence="8">
    <location>
        <begin position="277"/>
        <end position="321"/>
    </location>
</feature>
<dbReference type="FunFam" id="2.60.120.260:FF:000026">
    <property type="entry name" value="proprotein convertase subtilisin/kexin type 7"/>
    <property type="match status" value="1"/>
</dbReference>
<dbReference type="PANTHER" id="PTHR42884:SF14">
    <property type="entry name" value="NEUROENDOCRINE CONVERTASE 1"/>
    <property type="match status" value="1"/>
</dbReference>
<keyword evidence="9" id="KW-1133">Transmembrane helix</keyword>
<keyword evidence="2" id="KW-0645">Protease</keyword>
<dbReference type="PANTHER" id="PTHR42884">
    <property type="entry name" value="PROPROTEIN CONVERTASE SUBTILISIN/KEXIN-RELATED"/>
    <property type="match status" value="1"/>
</dbReference>
<comment type="similarity">
    <text evidence="1">Belongs to the peptidase S8 family. Furin subfamily.</text>
</comment>
<feature type="domain" description="P/Homo B" evidence="11">
    <location>
        <begin position="667"/>
        <end position="805"/>
    </location>
</feature>
<feature type="compositionally biased region" description="Basic residues" evidence="8">
    <location>
        <begin position="950"/>
        <end position="962"/>
    </location>
</feature>
<proteinExistence type="inferred from homology"/>
<evidence type="ECO:0000256" key="5">
    <source>
        <dbReference type="ARBA" id="ARBA00022825"/>
    </source>
</evidence>
<feature type="compositionally biased region" description="Basic and acidic residues" evidence="8">
    <location>
        <begin position="806"/>
        <end position="815"/>
    </location>
</feature>
<dbReference type="CDD" id="cd04059">
    <property type="entry name" value="Peptidases_S8_Protein_convertases_Kexins_Furin-like"/>
    <property type="match status" value="1"/>
</dbReference>